<accession>A0A2V3IDF7</accession>
<organism evidence="1 2">
    <name type="scientific">Gracilariopsis chorda</name>
    <dbReference type="NCBI Taxonomy" id="448386"/>
    <lineage>
        <taxon>Eukaryota</taxon>
        <taxon>Rhodophyta</taxon>
        <taxon>Florideophyceae</taxon>
        <taxon>Rhodymeniophycidae</taxon>
        <taxon>Gracilariales</taxon>
        <taxon>Gracilariaceae</taxon>
        <taxon>Gracilariopsis</taxon>
    </lineage>
</organism>
<name>A0A2V3IDF7_9FLOR</name>
<evidence type="ECO:0000313" key="1">
    <source>
        <dbReference type="EMBL" id="PXF40068.1"/>
    </source>
</evidence>
<reference evidence="1 2" key="1">
    <citation type="journal article" date="2018" name="Mol. Biol. Evol.">
        <title>Analysis of the draft genome of the red seaweed Gracilariopsis chorda provides insights into genome size evolution in Rhodophyta.</title>
        <authorList>
            <person name="Lee J."/>
            <person name="Yang E.C."/>
            <person name="Graf L."/>
            <person name="Yang J.H."/>
            <person name="Qiu H."/>
            <person name="Zel Zion U."/>
            <person name="Chan C.X."/>
            <person name="Stephens T.G."/>
            <person name="Weber A.P.M."/>
            <person name="Boo G.H."/>
            <person name="Boo S.M."/>
            <person name="Kim K.M."/>
            <person name="Shin Y."/>
            <person name="Jung M."/>
            <person name="Lee S.J."/>
            <person name="Yim H.S."/>
            <person name="Lee J.H."/>
            <person name="Bhattacharya D."/>
            <person name="Yoon H.S."/>
        </authorList>
    </citation>
    <scope>NUCLEOTIDE SEQUENCE [LARGE SCALE GENOMIC DNA]</scope>
    <source>
        <strain evidence="1 2">SKKU-2015</strain>
        <tissue evidence="1">Whole body</tissue>
    </source>
</reference>
<dbReference type="EMBL" id="NBIV01000363">
    <property type="protein sequence ID" value="PXF40068.1"/>
    <property type="molecule type" value="Genomic_DNA"/>
</dbReference>
<protein>
    <submittedName>
        <fullName evidence="1">Uncharacterized protein</fullName>
    </submittedName>
</protein>
<proteinExistence type="predicted"/>
<evidence type="ECO:0000313" key="2">
    <source>
        <dbReference type="Proteomes" id="UP000247409"/>
    </source>
</evidence>
<dbReference type="Proteomes" id="UP000247409">
    <property type="component" value="Unassembled WGS sequence"/>
</dbReference>
<comment type="caution">
    <text evidence="1">The sequence shown here is derived from an EMBL/GenBank/DDBJ whole genome shotgun (WGS) entry which is preliminary data.</text>
</comment>
<sequence length="118" mass="13552">MGEMPHNFVPELAIKRDNFGNPRDGDFMIAKNFETKQHMLEKTVKPKIGSSSRCENCLRDVGGSEMPALKADELRVMKVDDILRETESRNIGNLESDRQLRIPRTRVFKFSLRCGLEL</sequence>
<keyword evidence="2" id="KW-1185">Reference proteome</keyword>
<gene>
    <name evidence="1" type="ORF">BWQ96_10219</name>
</gene>
<dbReference type="AlphaFoldDB" id="A0A2V3IDF7"/>